<dbReference type="Pfam" id="PF02622">
    <property type="entry name" value="DUF179"/>
    <property type="match status" value="1"/>
</dbReference>
<organism evidence="1">
    <name type="scientific">hydrothermal vent metagenome</name>
    <dbReference type="NCBI Taxonomy" id="652676"/>
    <lineage>
        <taxon>unclassified sequences</taxon>
        <taxon>metagenomes</taxon>
        <taxon>ecological metagenomes</taxon>
    </lineage>
</organism>
<protein>
    <submittedName>
        <fullName evidence="1">UPF0301 protein YqgE</fullName>
    </submittedName>
</protein>
<dbReference type="Gene3D" id="3.40.1740.10">
    <property type="entry name" value="VC0467-like"/>
    <property type="match status" value="1"/>
</dbReference>
<dbReference type="PANTHER" id="PTHR30327:SF1">
    <property type="entry name" value="UPF0301 PROTEIN YQGE"/>
    <property type="match status" value="1"/>
</dbReference>
<reference evidence="1" key="1">
    <citation type="submission" date="2018-06" db="EMBL/GenBank/DDBJ databases">
        <authorList>
            <person name="Zhirakovskaya E."/>
        </authorList>
    </citation>
    <scope>NUCLEOTIDE SEQUENCE</scope>
</reference>
<sequence length="196" mass="21242">MANTDDATPNGTGDNLTGHFLIAMPSLNDGIFNKAVTYICEHDESGSFGIIINQQTNITLEQIADEMKIETSDNYNYNKPVYMGGPVDQGRGFILHRPSGEWKSSLKVNDKVALTTSKDILKALVHNEGPKDCIVALGYAGWAAGQLDEEIASNTWLSCPAGEQIIFDTPTEERWKAAANLIGIDLSLLSNDTGHA</sequence>
<name>A0A3B0XHV4_9ZZZZ</name>
<dbReference type="PANTHER" id="PTHR30327">
    <property type="entry name" value="UNCHARACTERIZED PROTEIN YQGE"/>
    <property type="match status" value="1"/>
</dbReference>
<gene>
    <name evidence="1" type="ORF">MNBD_GAMMA05-2135</name>
</gene>
<dbReference type="GO" id="GO:0005829">
    <property type="term" value="C:cytosol"/>
    <property type="evidence" value="ECO:0007669"/>
    <property type="project" value="TreeGrafter"/>
</dbReference>
<dbReference type="EMBL" id="UOFE01000049">
    <property type="protein sequence ID" value="VAW55564.1"/>
    <property type="molecule type" value="Genomic_DNA"/>
</dbReference>
<evidence type="ECO:0000313" key="1">
    <source>
        <dbReference type="EMBL" id="VAW55564.1"/>
    </source>
</evidence>
<dbReference type="AlphaFoldDB" id="A0A3B0XHV4"/>
<dbReference type="InterPro" id="IPR003774">
    <property type="entry name" value="AlgH-like"/>
</dbReference>
<dbReference type="HAMAP" id="MF_00758">
    <property type="entry name" value="UPF0301"/>
    <property type="match status" value="1"/>
</dbReference>
<dbReference type="NCBIfam" id="NF001266">
    <property type="entry name" value="PRK00228.1-1"/>
    <property type="match status" value="1"/>
</dbReference>
<dbReference type="SUPFAM" id="SSF143456">
    <property type="entry name" value="VC0467-like"/>
    <property type="match status" value="1"/>
</dbReference>
<accession>A0A3B0XHV4</accession>
<proteinExistence type="inferred from homology"/>